<evidence type="ECO:0000259" key="3">
    <source>
        <dbReference type="SMART" id="SM00701"/>
    </source>
</evidence>
<gene>
    <name evidence="4" type="ORF">E1288_37895</name>
</gene>
<evidence type="ECO:0000313" key="4">
    <source>
        <dbReference type="EMBL" id="TDD38956.1"/>
    </source>
</evidence>
<dbReference type="SMART" id="SM00644">
    <property type="entry name" value="Ami_2"/>
    <property type="match status" value="1"/>
</dbReference>
<dbReference type="EMBL" id="SMKW01000081">
    <property type="protein sequence ID" value="TDD38956.1"/>
    <property type="molecule type" value="Genomic_DNA"/>
</dbReference>
<dbReference type="GO" id="GO:0009253">
    <property type="term" value="P:peptidoglycan catabolic process"/>
    <property type="evidence" value="ECO:0007669"/>
    <property type="project" value="InterPro"/>
</dbReference>
<dbReference type="InterPro" id="IPR006311">
    <property type="entry name" value="TAT_signal"/>
</dbReference>
<dbReference type="PANTHER" id="PTHR11022:SF41">
    <property type="entry name" value="PEPTIDOGLYCAN-RECOGNITION PROTEIN LC-RELATED"/>
    <property type="match status" value="1"/>
</dbReference>
<dbReference type="InterPro" id="IPR036365">
    <property type="entry name" value="PGBD-like_sf"/>
</dbReference>
<accession>A0A4R4Y499</accession>
<protein>
    <submittedName>
        <fullName evidence="4">N-acetylmuramoyl-L-alanine amidase</fullName>
    </submittedName>
</protein>
<dbReference type="InterPro" id="IPR036366">
    <property type="entry name" value="PGBDSf"/>
</dbReference>
<organism evidence="4 5">
    <name type="scientific">Saccharopolyspora elongata</name>
    <dbReference type="NCBI Taxonomy" id="2530387"/>
    <lineage>
        <taxon>Bacteria</taxon>
        <taxon>Bacillati</taxon>
        <taxon>Actinomycetota</taxon>
        <taxon>Actinomycetes</taxon>
        <taxon>Pseudonocardiales</taxon>
        <taxon>Pseudonocardiaceae</taxon>
        <taxon>Saccharopolyspora</taxon>
    </lineage>
</organism>
<dbReference type="Gene3D" id="3.40.80.10">
    <property type="entry name" value="Peptidoglycan recognition protein-like"/>
    <property type="match status" value="1"/>
</dbReference>
<dbReference type="GO" id="GO:0008745">
    <property type="term" value="F:N-acetylmuramoyl-L-alanine amidase activity"/>
    <property type="evidence" value="ECO:0007669"/>
    <property type="project" value="InterPro"/>
</dbReference>
<proteinExistence type="inferred from homology"/>
<dbReference type="PANTHER" id="PTHR11022">
    <property type="entry name" value="PEPTIDOGLYCAN RECOGNITION PROTEIN"/>
    <property type="match status" value="1"/>
</dbReference>
<dbReference type="CDD" id="cd06583">
    <property type="entry name" value="PGRP"/>
    <property type="match status" value="1"/>
</dbReference>
<dbReference type="AlphaFoldDB" id="A0A4R4Y499"/>
<name>A0A4R4Y499_9PSEU</name>
<dbReference type="GO" id="GO:0008270">
    <property type="term" value="F:zinc ion binding"/>
    <property type="evidence" value="ECO:0007669"/>
    <property type="project" value="InterPro"/>
</dbReference>
<feature type="domain" description="Peptidoglycan recognition protein family" evidence="3">
    <location>
        <begin position="42"/>
        <end position="196"/>
    </location>
</feature>
<dbReference type="InterPro" id="IPR002477">
    <property type="entry name" value="Peptidoglycan-bd-like"/>
</dbReference>
<evidence type="ECO:0000256" key="1">
    <source>
        <dbReference type="ARBA" id="ARBA00007553"/>
    </source>
</evidence>
<dbReference type="Pfam" id="PF01471">
    <property type="entry name" value="PG_binding_1"/>
    <property type="match status" value="1"/>
</dbReference>
<dbReference type="InterPro" id="IPR002502">
    <property type="entry name" value="Amidase_domain"/>
</dbReference>
<dbReference type="SMART" id="SM00701">
    <property type="entry name" value="PGRP"/>
    <property type="match status" value="1"/>
</dbReference>
<sequence>MALRDVRMARRVLLAGGLAATAVGVCGLPAVAAGGSRRAAAPEIASTADWQAREPSSPVDVLDSKPVKIVVHHTASPNVDDTSQEAAFALARQIQDFHMDSNGWKDTGQNFTNSRGGWLMEGRHQSLEVLTAGDQHVQGAHAGAENPVSLGIENEGTYIDTDVPEDLWDSLVLLCTYMVSQYGIEPGEIYGHRDFMATECPGDVLYGRLPELREAVGAAAGRAVVQPAVWPLLRPEAAGPSVTALQLLLRAQGVSVPVDGVFGPQTQAAAGGVVAAGGAAGVSCYATRLPEPGLFGGSAWAGLTPVLGQGAGGDAVRAAQVLLTSRGRYVAADARFGDRMVAVVREFQASSGLAATGVLDQRTWQRLLG</sequence>
<dbReference type="PROSITE" id="PS51318">
    <property type="entry name" value="TAT"/>
    <property type="match status" value="1"/>
</dbReference>
<keyword evidence="5" id="KW-1185">Reference proteome</keyword>
<dbReference type="InterPro" id="IPR006619">
    <property type="entry name" value="PGRP_domain_met/bac"/>
</dbReference>
<dbReference type="Pfam" id="PF01510">
    <property type="entry name" value="Amidase_2"/>
    <property type="match status" value="1"/>
</dbReference>
<dbReference type="RefSeq" id="WP_132493505.1">
    <property type="nucleotide sequence ID" value="NZ_SMKW01000081.1"/>
</dbReference>
<dbReference type="InterPro" id="IPR036505">
    <property type="entry name" value="Amidase/PGRP_sf"/>
</dbReference>
<dbReference type="OrthoDB" id="514320at2"/>
<comment type="caution">
    <text evidence="4">The sequence shown here is derived from an EMBL/GenBank/DDBJ whole genome shotgun (WGS) entry which is preliminary data.</text>
</comment>
<reference evidence="4 5" key="1">
    <citation type="submission" date="2019-03" db="EMBL/GenBank/DDBJ databases">
        <title>Draft genome sequences of novel Actinobacteria.</title>
        <authorList>
            <person name="Sahin N."/>
            <person name="Ay H."/>
            <person name="Saygin H."/>
        </authorList>
    </citation>
    <scope>NUCLEOTIDE SEQUENCE [LARGE SCALE GENOMIC DNA]</scope>
    <source>
        <strain evidence="4 5">7K502</strain>
    </source>
</reference>
<feature type="domain" description="N-acetylmuramoyl-L-alanine amidase" evidence="2">
    <location>
        <begin position="54"/>
        <end position="202"/>
    </location>
</feature>
<evidence type="ECO:0000313" key="5">
    <source>
        <dbReference type="Proteomes" id="UP000294947"/>
    </source>
</evidence>
<evidence type="ECO:0000259" key="2">
    <source>
        <dbReference type="SMART" id="SM00644"/>
    </source>
</evidence>
<dbReference type="Gene3D" id="1.10.101.10">
    <property type="entry name" value="PGBD-like superfamily/PGBD"/>
    <property type="match status" value="2"/>
</dbReference>
<dbReference type="SUPFAM" id="SSF55846">
    <property type="entry name" value="N-acetylmuramoyl-L-alanine amidase-like"/>
    <property type="match status" value="1"/>
</dbReference>
<dbReference type="InterPro" id="IPR015510">
    <property type="entry name" value="PGRP"/>
</dbReference>
<dbReference type="SUPFAM" id="SSF47090">
    <property type="entry name" value="PGBD-like"/>
    <property type="match status" value="2"/>
</dbReference>
<comment type="similarity">
    <text evidence="1">Belongs to the N-acetylmuramoyl-L-alanine amidase 2 family.</text>
</comment>
<dbReference type="Proteomes" id="UP000294947">
    <property type="component" value="Unassembled WGS sequence"/>
</dbReference>